<dbReference type="EMBL" id="JAQQBR010001832">
    <property type="protein sequence ID" value="KAK0166599.1"/>
    <property type="molecule type" value="Genomic_DNA"/>
</dbReference>
<feature type="region of interest" description="Disordered" evidence="1">
    <location>
        <begin position="119"/>
        <end position="150"/>
    </location>
</feature>
<name>A0AA39KM80_MICHY</name>
<evidence type="ECO:0000313" key="2">
    <source>
        <dbReference type="EMBL" id="KAK0166599.1"/>
    </source>
</evidence>
<dbReference type="AlphaFoldDB" id="A0AA39KM80"/>
<keyword evidence="3" id="KW-1185">Reference proteome</keyword>
<sequence>MAAEWRGATLSDEAKEVYNSLVETQIIDSTRETNPLRMLRSGVPVVKPRIRANKQPSLRNIASQIDDLSRLSDCRLSSDQHHIDFQYFSKRLDLPKLNQSMSISNDHTLERHNSLFDIESNSNHSNVDENPIPLPPRDRSKTLQSKSSLLRHQRKHPLIIPGNGISRTLAKISTCSMGDQVDGKLGSLAESNSKGIVVQNQMSNSPDEFEQRIESELTALDSLPTGNNLFTPDLLDFSDNSVESEIEDNKLEKLGSSTIGMKSHYPMIINSLHSDQLDVEISNSEIIQVPTMYSNNIKSNQKSLQSAEFFETSNNSGISINRSRINAGIASDDIILQQKSIADGHNSNFVKNLRISGTQIQNNELSRHSDHVSCEDLLEFACDGPNIHRTRGPHNGEQSDEVRIMLKVLHGYSTPESCVAALNKTDWNILAAIKMERLQDLLKKENNFVSLEDCKLMLNQCNGDVVKAASLLKSVDDTTSV</sequence>
<reference evidence="2" key="1">
    <citation type="journal article" date="2023" name="bioRxiv">
        <title>Scaffold-level genome assemblies of two parasitoid biocontrol wasps reveal the parthenogenesis mechanism and an associated novel virus.</title>
        <authorList>
            <person name="Inwood S."/>
            <person name="Skelly J."/>
            <person name="Guhlin J."/>
            <person name="Harrop T."/>
            <person name="Goldson S."/>
            <person name="Dearden P."/>
        </authorList>
    </citation>
    <scope>NUCLEOTIDE SEQUENCE</scope>
    <source>
        <strain evidence="2">Lincoln</strain>
        <tissue evidence="2">Whole body</tissue>
    </source>
</reference>
<evidence type="ECO:0000313" key="3">
    <source>
        <dbReference type="Proteomes" id="UP001168972"/>
    </source>
</evidence>
<reference evidence="2" key="2">
    <citation type="submission" date="2023-03" db="EMBL/GenBank/DDBJ databases">
        <authorList>
            <person name="Inwood S.N."/>
            <person name="Skelly J.G."/>
            <person name="Guhlin J."/>
            <person name="Harrop T.W.R."/>
            <person name="Goldson S.G."/>
            <person name="Dearden P.K."/>
        </authorList>
    </citation>
    <scope>NUCLEOTIDE SEQUENCE</scope>
    <source>
        <strain evidence="2">Lincoln</strain>
        <tissue evidence="2">Whole body</tissue>
    </source>
</reference>
<evidence type="ECO:0008006" key="4">
    <source>
        <dbReference type="Google" id="ProtNLM"/>
    </source>
</evidence>
<accession>A0AA39KM80</accession>
<evidence type="ECO:0000256" key="1">
    <source>
        <dbReference type="SAM" id="MobiDB-lite"/>
    </source>
</evidence>
<comment type="caution">
    <text evidence="2">The sequence shown here is derived from an EMBL/GenBank/DDBJ whole genome shotgun (WGS) entry which is preliminary data.</text>
</comment>
<organism evidence="2 3">
    <name type="scientific">Microctonus hyperodae</name>
    <name type="common">Parasitoid wasp</name>
    <dbReference type="NCBI Taxonomy" id="165561"/>
    <lineage>
        <taxon>Eukaryota</taxon>
        <taxon>Metazoa</taxon>
        <taxon>Ecdysozoa</taxon>
        <taxon>Arthropoda</taxon>
        <taxon>Hexapoda</taxon>
        <taxon>Insecta</taxon>
        <taxon>Pterygota</taxon>
        <taxon>Neoptera</taxon>
        <taxon>Endopterygota</taxon>
        <taxon>Hymenoptera</taxon>
        <taxon>Apocrita</taxon>
        <taxon>Ichneumonoidea</taxon>
        <taxon>Braconidae</taxon>
        <taxon>Euphorinae</taxon>
        <taxon>Microctonus</taxon>
    </lineage>
</organism>
<protein>
    <recommendedName>
        <fullName evidence="4">Tyrosine-protein kinase PR2</fullName>
    </recommendedName>
</protein>
<dbReference type="Proteomes" id="UP001168972">
    <property type="component" value="Unassembled WGS sequence"/>
</dbReference>
<proteinExistence type="predicted"/>
<gene>
    <name evidence="2" type="ORF">PV327_004092</name>
</gene>